<dbReference type="EC" id="1.-.-.-" evidence="5"/>
<keyword evidence="6" id="KW-1185">Reference proteome</keyword>
<evidence type="ECO:0000256" key="3">
    <source>
        <dbReference type="ARBA" id="ARBA00038396"/>
    </source>
</evidence>
<feature type="region of interest" description="Disordered" evidence="4">
    <location>
        <begin position="471"/>
        <end position="502"/>
    </location>
</feature>
<proteinExistence type="inferred from homology"/>
<name>A0ABV8GNA1_9ACTN</name>
<dbReference type="Pfam" id="PF04820">
    <property type="entry name" value="Trp_halogenase"/>
    <property type="match status" value="2"/>
</dbReference>
<dbReference type="RefSeq" id="WP_379533590.1">
    <property type="nucleotide sequence ID" value="NZ_JBHSBI010000029.1"/>
</dbReference>
<gene>
    <name evidence="5" type="ORF">ACFOY2_41375</name>
</gene>
<dbReference type="PRINTS" id="PR00420">
    <property type="entry name" value="RNGMNOXGNASE"/>
</dbReference>
<dbReference type="EMBL" id="JBHSBI010000029">
    <property type="protein sequence ID" value="MFC4013737.1"/>
    <property type="molecule type" value="Genomic_DNA"/>
</dbReference>
<evidence type="ECO:0000256" key="1">
    <source>
        <dbReference type="ARBA" id="ARBA00023002"/>
    </source>
</evidence>
<organism evidence="5 6">
    <name type="scientific">Nonomuraea purpurea</name>
    <dbReference type="NCBI Taxonomy" id="1849276"/>
    <lineage>
        <taxon>Bacteria</taxon>
        <taxon>Bacillati</taxon>
        <taxon>Actinomycetota</taxon>
        <taxon>Actinomycetes</taxon>
        <taxon>Streptosporangiales</taxon>
        <taxon>Streptosporangiaceae</taxon>
        <taxon>Nonomuraea</taxon>
    </lineage>
</organism>
<keyword evidence="2" id="KW-0503">Monooxygenase</keyword>
<evidence type="ECO:0000256" key="4">
    <source>
        <dbReference type="SAM" id="MobiDB-lite"/>
    </source>
</evidence>
<comment type="similarity">
    <text evidence="3">Belongs to the flavin-dependent halogenase family. Bacterial tryptophan halogenase subfamily.</text>
</comment>
<evidence type="ECO:0000313" key="6">
    <source>
        <dbReference type="Proteomes" id="UP001595851"/>
    </source>
</evidence>
<keyword evidence="1 5" id="KW-0560">Oxidoreductase</keyword>
<dbReference type="GO" id="GO:0016491">
    <property type="term" value="F:oxidoreductase activity"/>
    <property type="evidence" value="ECO:0007669"/>
    <property type="project" value="UniProtKB-KW"/>
</dbReference>
<dbReference type="Gene3D" id="3.30.9.100">
    <property type="match status" value="1"/>
</dbReference>
<dbReference type="SUPFAM" id="SSF51905">
    <property type="entry name" value="FAD/NAD(P)-binding domain"/>
    <property type="match status" value="1"/>
</dbReference>
<dbReference type="InterPro" id="IPR050816">
    <property type="entry name" value="Flavin-dep_Halogenase_NPB"/>
</dbReference>
<reference evidence="6" key="1">
    <citation type="journal article" date="2019" name="Int. J. Syst. Evol. Microbiol.">
        <title>The Global Catalogue of Microorganisms (GCM) 10K type strain sequencing project: providing services to taxonomists for standard genome sequencing and annotation.</title>
        <authorList>
            <consortium name="The Broad Institute Genomics Platform"/>
            <consortium name="The Broad Institute Genome Sequencing Center for Infectious Disease"/>
            <person name="Wu L."/>
            <person name="Ma J."/>
        </authorList>
    </citation>
    <scope>NUCLEOTIDE SEQUENCE [LARGE SCALE GENOMIC DNA]</scope>
    <source>
        <strain evidence="6">TBRC 1276</strain>
    </source>
</reference>
<dbReference type="Gene3D" id="3.50.50.60">
    <property type="entry name" value="FAD/NAD(P)-binding domain"/>
    <property type="match status" value="1"/>
</dbReference>
<dbReference type="InterPro" id="IPR036188">
    <property type="entry name" value="FAD/NAD-bd_sf"/>
</dbReference>
<accession>A0ABV8GNA1</accession>
<evidence type="ECO:0000313" key="5">
    <source>
        <dbReference type="EMBL" id="MFC4013737.1"/>
    </source>
</evidence>
<dbReference type="Proteomes" id="UP001595851">
    <property type="component" value="Unassembled WGS sequence"/>
</dbReference>
<sequence>MVTKVLVIGGGPAGSTAAALLARAGLSVTLLEKENFPRYHIGESIASSCRTIVDFIGALDEVDARGYTEKNGVLLRWGREDWAIDWSEIFGPGVRSWQVDRDDFDHVLLTNAAKQGAQVIEGAEVKRVVFDGDRAVAANWAESHTGRQHTIGFDFVVDASGRAGLIPARHFKHRRANETFKNVAIWGYWQGGSLLPNSPKGGINVISSPDGWYWVIPLRDDRYSVGFVCHRTRFLERRSEHASLEAMLASLVEESPSVSGLLANGTYQPGVRVEQDFSYVADSFCGPGYFAAGDSACFLDPLLSTGVHLALYSGMLSAAAILATVNGDVEEDQARAFYETLYRNAFERLFTLVAAVYQQQAGKDNYFALADRLVGDRAETEYEKVDGARAFAQLIAGLADMGDAVAGRTPEPRMPDEGEDNSVSRLFIAAEQARRMAEAGAPKSPVSEALNRLDGHELFDPETGLYLMTSPRLGIGRSRPVEPATATSNPPLSQADAEEPST</sequence>
<dbReference type="InterPro" id="IPR006905">
    <property type="entry name" value="Flavin_halogenase"/>
</dbReference>
<dbReference type="PANTHER" id="PTHR43747:SF5">
    <property type="entry name" value="FAD-BINDING DOMAIN-CONTAINING PROTEIN"/>
    <property type="match status" value="1"/>
</dbReference>
<protein>
    <submittedName>
        <fullName evidence="5">NAD(P)/FAD-dependent oxidoreductase</fullName>
        <ecNumber evidence="5">1.-.-.-</ecNumber>
    </submittedName>
</protein>
<dbReference type="PANTHER" id="PTHR43747">
    <property type="entry name" value="FAD-BINDING PROTEIN"/>
    <property type="match status" value="1"/>
</dbReference>
<comment type="caution">
    <text evidence="5">The sequence shown here is derived from an EMBL/GenBank/DDBJ whole genome shotgun (WGS) entry which is preliminary data.</text>
</comment>
<evidence type="ECO:0000256" key="2">
    <source>
        <dbReference type="ARBA" id="ARBA00023033"/>
    </source>
</evidence>